<sequence>MDDKFFLRVLSCCMHKTRLERGRSTYRSLLLLFELTDQITFATLRTLVTLNFHLKVKMLVITWSHFQTS</sequence>
<dbReference type="AlphaFoldDB" id="A0A396IGU7"/>
<evidence type="ECO:0000313" key="1">
    <source>
        <dbReference type="EMBL" id="RHN64826.1"/>
    </source>
</evidence>
<protein>
    <submittedName>
        <fullName evidence="1">Uncharacterized protein</fullName>
    </submittedName>
</protein>
<comment type="caution">
    <text evidence="1">The sequence shown here is derived from an EMBL/GenBank/DDBJ whole genome shotgun (WGS) entry which is preliminary data.</text>
</comment>
<gene>
    <name evidence="1" type="ORF">MtrunA17_Chr4g0073311</name>
</gene>
<dbReference type="Gramene" id="rna27691">
    <property type="protein sequence ID" value="RHN64826.1"/>
    <property type="gene ID" value="gene27691"/>
</dbReference>
<name>A0A396IGU7_MEDTR</name>
<organism evidence="1">
    <name type="scientific">Medicago truncatula</name>
    <name type="common">Barrel medic</name>
    <name type="synonym">Medicago tribuloides</name>
    <dbReference type="NCBI Taxonomy" id="3880"/>
    <lineage>
        <taxon>Eukaryota</taxon>
        <taxon>Viridiplantae</taxon>
        <taxon>Streptophyta</taxon>
        <taxon>Embryophyta</taxon>
        <taxon>Tracheophyta</taxon>
        <taxon>Spermatophyta</taxon>
        <taxon>Magnoliopsida</taxon>
        <taxon>eudicotyledons</taxon>
        <taxon>Gunneridae</taxon>
        <taxon>Pentapetalae</taxon>
        <taxon>rosids</taxon>
        <taxon>fabids</taxon>
        <taxon>Fabales</taxon>
        <taxon>Fabaceae</taxon>
        <taxon>Papilionoideae</taxon>
        <taxon>50 kb inversion clade</taxon>
        <taxon>NPAAA clade</taxon>
        <taxon>Hologalegina</taxon>
        <taxon>IRL clade</taxon>
        <taxon>Trifolieae</taxon>
        <taxon>Medicago</taxon>
    </lineage>
</organism>
<dbReference type="EMBL" id="PSQE01000004">
    <property type="protein sequence ID" value="RHN64826.1"/>
    <property type="molecule type" value="Genomic_DNA"/>
</dbReference>
<reference evidence="1" key="1">
    <citation type="journal article" date="2018" name="Nat. Plants">
        <title>Whole-genome landscape of Medicago truncatula symbiotic genes.</title>
        <authorList>
            <person name="Pecrix Y."/>
            <person name="Gamas P."/>
            <person name="Carrere S."/>
        </authorList>
    </citation>
    <scope>NUCLEOTIDE SEQUENCE</scope>
    <source>
        <tissue evidence="1">Leaves</tissue>
    </source>
</reference>
<dbReference type="Proteomes" id="UP000265566">
    <property type="component" value="Chromosome 4"/>
</dbReference>
<accession>A0A396IGU7</accession>
<proteinExistence type="predicted"/>